<evidence type="ECO:0000313" key="2">
    <source>
        <dbReference type="Proteomes" id="UP001501455"/>
    </source>
</evidence>
<proteinExistence type="predicted"/>
<accession>A0ABP6TH97</accession>
<dbReference type="Proteomes" id="UP001501455">
    <property type="component" value="Unassembled WGS sequence"/>
</dbReference>
<evidence type="ECO:0000313" key="1">
    <source>
        <dbReference type="EMBL" id="GAA3494594.1"/>
    </source>
</evidence>
<dbReference type="EMBL" id="BAAAXF010000018">
    <property type="protein sequence ID" value="GAA3494594.1"/>
    <property type="molecule type" value="Genomic_DNA"/>
</dbReference>
<sequence>MLSLLLLGTLTACGPGPASAPVDGSGPSAELPRQVTADELATLRRAEEILERRCLARAGFDVPAAPERDRTGPEPPPMALVLTDLAYARERGYGPRVRTPEETTRLHEDDPVGDYVRGLTPERRAQALRAWQGGGADTIEVTLPGGMTTGRSTRGCTSEARGELYGDFRTWFGADAVDRGVTALALTRAQADPAFTEALRGWAECAAGRGLPYASPRRLRDALGDSAPEAKEIEYAVTEARCAVETGLAEVAAETEERHLVKERARYPADVTRARRMRLAALTKAARIVRDDSASRHHTQRGHTR</sequence>
<name>A0ABP6TH97_9ACTN</name>
<comment type="caution">
    <text evidence="1">The sequence shown here is derived from an EMBL/GenBank/DDBJ whole genome shotgun (WGS) entry which is preliminary data.</text>
</comment>
<keyword evidence="2" id="KW-1185">Reference proteome</keyword>
<evidence type="ECO:0008006" key="3">
    <source>
        <dbReference type="Google" id="ProtNLM"/>
    </source>
</evidence>
<gene>
    <name evidence="1" type="ORF">GCM10019016_016940</name>
</gene>
<organism evidence="1 2">
    <name type="scientific">Streptomyces prasinosporus</name>
    <dbReference type="NCBI Taxonomy" id="68256"/>
    <lineage>
        <taxon>Bacteria</taxon>
        <taxon>Bacillati</taxon>
        <taxon>Actinomycetota</taxon>
        <taxon>Actinomycetes</taxon>
        <taxon>Kitasatosporales</taxon>
        <taxon>Streptomycetaceae</taxon>
        <taxon>Streptomyces</taxon>
        <taxon>Streptomyces albogriseolus group</taxon>
    </lineage>
</organism>
<reference evidence="2" key="1">
    <citation type="journal article" date="2019" name="Int. J. Syst. Evol. Microbiol.">
        <title>The Global Catalogue of Microorganisms (GCM) 10K type strain sequencing project: providing services to taxonomists for standard genome sequencing and annotation.</title>
        <authorList>
            <consortium name="The Broad Institute Genomics Platform"/>
            <consortium name="The Broad Institute Genome Sequencing Center for Infectious Disease"/>
            <person name="Wu L."/>
            <person name="Ma J."/>
        </authorList>
    </citation>
    <scope>NUCLEOTIDE SEQUENCE [LARGE SCALE GENOMIC DNA]</scope>
    <source>
        <strain evidence="2">JCM 4816</strain>
    </source>
</reference>
<protein>
    <recommendedName>
        <fullName evidence="3">Lipoprotein</fullName>
    </recommendedName>
</protein>